<dbReference type="AlphaFoldDB" id="A0A1J9Q1C8"/>
<evidence type="ECO:0000313" key="1">
    <source>
        <dbReference type="EMBL" id="OJD10055.1"/>
    </source>
</evidence>
<evidence type="ECO:0000313" key="2">
    <source>
        <dbReference type="Proteomes" id="UP000242791"/>
    </source>
</evidence>
<sequence>MMFFDRSLLAMGNVSTAPTTAPLPNIGRIETYPRIPPVVPLTNPHRSSS</sequence>
<comment type="caution">
    <text evidence="1">The sequence shown here is derived from an EMBL/GenBank/DDBJ whole genome shotgun (WGS) entry which is preliminary data.</text>
</comment>
<proteinExistence type="predicted"/>
<reference evidence="1 2" key="1">
    <citation type="submission" date="2015-08" db="EMBL/GenBank/DDBJ databases">
        <title>Emmonsia species relationships and genome sequence.</title>
        <authorList>
            <person name="Cuomo C.A."/>
            <person name="Schwartz I.S."/>
            <person name="Kenyon C."/>
            <person name="De Hoog G.S."/>
            <person name="Govender N.P."/>
            <person name="Botha A."/>
            <person name="Moreno L."/>
            <person name="De Vries M."/>
            <person name="Munoz J.F."/>
            <person name="Stielow J.B."/>
        </authorList>
    </citation>
    <scope>NUCLEOTIDE SEQUENCE [LARGE SCALE GENOMIC DNA]</scope>
    <source>
        <strain evidence="1 2">EI222</strain>
    </source>
</reference>
<dbReference type="EMBL" id="LGTZ01003173">
    <property type="protein sequence ID" value="OJD10055.1"/>
    <property type="molecule type" value="Genomic_DNA"/>
</dbReference>
<keyword evidence="2" id="KW-1185">Reference proteome</keyword>
<organism evidence="1 2">
    <name type="scientific">Blastomyces percursus</name>
    <dbReference type="NCBI Taxonomy" id="1658174"/>
    <lineage>
        <taxon>Eukaryota</taxon>
        <taxon>Fungi</taxon>
        <taxon>Dikarya</taxon>
        <taxon>Ascomycota</taxon>
        <taxon>Pezizomycotina</taxon>
        <taxon>Eurotiomycetes</taxon>
        <taxon>Eurotiomycetidae</taxon>
        <taxon>Onygenales</taxon>
        <taxon>Ajellomycetaceae</taxon>
        <taxon>Blastomyces</taxon>
    </lineage>
</organism>
<name>A0A1J9Q1C8_9EURO</name>
<dbReference type="VEuPathDB" id="FungiDB:ACJ73_09958"/>
<gene>
    <name evidence="1" type="ORF">ACJ73_09958</name>
</gene>
<dbReference type="Proteomes" id="UP000242791">
    <property type="component" value="Unassembled WGS sequence"/>
</dbReference>
<protein>
    <submittedName>
        <fullName evidence="1">Uncharacterized protein</fullName>
    </submittedName>
</protein>
<accession>A0A1J9Q1C8</accession>